<reference evidence="1" key="1">
    <citation type="journal article" date="2014" name="Front. Microbiol.">
        <title>High frequency of phylogenetically diverse reductive dehalogenase-homologous genes in deep subseafloor sedimentary metagenomes.</title>
        <authorList>
            <person name="Kawai M."/>
            <person name="Futagami T."/>
            <person name="Toyoda A."/>
            <person name="Takaki Y."/>
            <person name="Nishi S."/>
            <person name="Hori S."/>
            <person name="Arai W."/>
            <person name="Tsubouchi T."/>
            <person name="Morono Y."/>
            <person name="Uchiyama I."/>
            <person name="Ito T."/>
            <person name="Fujiyama A."/>
            <person name="Inagaki F."/>
            <person name="Takami H."/>
        </authorList>
    </citation>
    <scope>NUCLEOTIDE SEQUENCE</scope>
    <source>
        <strain evidence="1">Expedition CK06-06</strain>
    </source>
</reference>
<gene>
    <name evidence="1" type="ORF">S01H4_05907</name>
</gene>
<protein>
    <submittedName>
        <fullName evidence="1">Uncharacterized protein</fullName>
    </submittedName>
</protein>
<sequence length="474" mass="50310">MGLADQIISGEQRFDLSGYDPSTLEDIGATVASFLMPADFLLTLGTGGLASIPAKALAKRTVAQLVKSGIKGQVAKRVAQSGVTRAVQGASVLGVYSGAQSALGQQAEFGEIDLGEVTKAALRGTVAGAIAGGAGGAIAGRFAAKAAAAAKIAGQTAVKIRPLEKAVEVAGEVVAFGTAVPALEMRLPTAQDYIHAAGVILGLRAVHATASTGMKALRKSIATEIKTVVETRGIPIEQAVEIVGADIFTRSMPEVPAAIPIPGVKKPLVVRVGGQEITVAEYRALRDRSPLNQEDVLRLTIRNEQALLQEATARGDKESALRHEQVLDETSDRLVRIQAERATEVPEPPVEPPKPGVRPEPLIEPETALEVIIPPEVQSVRDVFSKQESDMRASNKADPKKVYSELKRKLVDVRANVRQKLLKEGGDEGRQAVVKFDTATGSASWAKLEYFRAEKEIFRLAPPERSNRCSPLII</sequence>
<organism evidence="1">
    <name type="scientific">marine sediment metagenome</name>
    <dbReference type="NCBI Taxonomy" id="412755"/>
    <lineage>
        <taxon>unclassified sequences</taxon>
        <taxon>metagenomes</taxon>
        <taxon>ecological metagenomes</taxon>
    </lineage>
</organism>
<evidence type="ECO:0000313" key="1">
    <source>
        <dbReference type="EMBL" id="GAG73029.1"/>
    </source>
</evidence>
<dbReference type="EMBL" id="BART01001760">
    <property type="protein sequence ID" value="GAG73029.1"/>
    <property type="molecule type" value="Genomic_DNA"/>
</dbReference>
<name>X0ZUG4_9ZZZZ</name>
<dbReference type="AlphaFoldDB" id="X0ZUG4"/>
<accession>X0ZUG4</accession>
<proteinExistence type="predicted"/>
<comment type="caution">
    <text evidence="1">The sequence shown here is derived from an EMBL/GenBank/DDBJ whole genome shotgun (WGS) entry which is preliminary data.</text>
</comment>